<reference evidence="3 4" key="1">
    <citation type="submission" date="2020-08" db="EMBL/GenBank/DDBJ databases">
        <title>Sequencing the genomes of 1000 actinobacteria strains.</title>
        <authorList>
            <person name="Klenk H.-P."/>
        </authorList>
    </citation>
    <scope>NUCLEOTIDE SEQUENCE [LARGE SCALE GENOMIC DNA]</scope>
    <source>
        <strain evidence="3 4">DSM 45584</strain>
    </source>
</reference>
<dbReference type="Proteomes" id="UP000584374">
    <property type="component" value="Unassembled WGS sequence"/>
</dbReference>
<feature type="domain" description="Thiaminase-2/PQQC" evidence="2">
    <location>
        <begin position="27"/>
        <end position="209"/>
    </location>
</feature>
<keyword evidence="4" id="KW-1185">Reference proteome</keyword>
<dbReference type="EMBL" id="JACHIW010000002">
    <property type="protein sequence ID" value="MBB5159175.1"/>
    <property type="molecule type" value="Genomic_DNA"/>
</dbReference>
<dbReference type="GO" id="GO:0050334">
    <property type="term" value="F:thiaminase activity"/>
    <property type="evidence" value="ECO:0007669"/>
    <property type="project" value="UniProtKB-EC"/>
</dbReference>
<dbReference type="SUPFAM" id="SSF48613">
    <property type="entry name" value="Heme oxygenase-like"/>
    <property type="match status" value="1"/>
</dbReference>
<evidence type="ECO:0000313" key="3">
    <source>
        <dbReference type="EMBL" id="MBB5159175.1"/>
    </source>
</evidence>
<evidence type="ECO:0000259" key="2">
    <source>
        <dbReference type="Pfam" id="PF03070"/>
    </source>
</evidence>
<keyword evidence="3" id="KW-0378">Hydrolase</keyword>
<dbReference type="InterPro" id="IPR004305">
    <property type="entry name" value="Thiaminase-2/PQQC"/>
</dbReference>
<accession>A0A840QJM0</accession>
<proteinExistence type="predicted"/>
<name>A0A840QJM0_9PSEU</name>
<gene>
    <name evidence="3" type="ORF">BJ970_006774</name>
</gene>
<comment type="caution">
    <text evidence="3">The sequence shown here is derived from an EMBL/GenBank/DDBJ whole genome shotgun (WGS) entry which is preliminary data.</text>
</comment>
<comment type="pathway">
    <text evidence="1">Cofactor biosynthesis; thiamine diphosphate biosynthesis.</text>
</comment>
<dbReference type="EC" id="3.5.99.2" evidence="3"/>
<protein>
    <submittedName>
        <fullName evidence="3">Thiaminase/transcriptional activator TenA</fullName>
        <ecNumber evidence="3">3.5.99.2</ecNumber>
    </submittedName>
</protein>
<dbReference type="RefSeq" id="WP_184731425.1">
    <property type="nucleotide sequence ID" value="NZ_JACHIW010000002.1"/>
</dbReference>
<evidence type="ECO:0000256" key="1">
    <source>
        <dbReference type="ARBA" id="ARBA00004948"/>
    </source>
</evidence>
<organism evidence="3 4">
    <name type="scientific">Saccharopolyspora phatthalungensis</name>
    <dbReference type="NCBI Taxonomy" id="664693"/>
    <lineage>
        <taxon>Bacteria</taxon>
        <taxon>Bacillati</taxon>
        <taxon>Actinomycetota</taxon>
        <taxon>Actinomycetes</taxon>
        <taxon>Pseudonocardiales</taxon>
        <taxon>Pseudonocardiaceae</taxon>
        <taxon>Saccharopolyspora</taxon>
    </lineage>
</organism>
<dbReference type="InterPro" id="IPR016084">
    <property type="entry name" value="Haem_Oase-like_multi-hlx"/>
</dbReference>
<evidence type="ECO:0000313" key="4">
    <source>
        <dbReference type="Proteomes" id="UP000584374"/>
    </source>
</evidence>
<dbReference type="Pfam" id="PF03070">
    <property type="entry name" value="TENA_THI-4"/>
    <property type="match status" value="1"/>
</dbReference>
<dbReference type="AlphaFoldDB" id="A0A840QJM0"/>
<dbReference type="CDD" id="cd19358">
    <property type="entry name" value="TenA_E_Spr0628-like"/>
    <property type="match status" value="1"/>
</dbReference>
<dbReference type="Gene3D" id="1.20.910.10">
    <property type="entry name" value="Heme oxygenase-like"/>
    <property type="match status" value="1"/>
</dbReference>
<sequence length="211" mass="23407">MAGAVKRSAWLVEAGAHTLAEALDVRFIREVSHGTIRDEPYANYLQIEESFVESACRLHGLAVWHAPSWAAMQRHARAVHGLTTEQSEYFRTARAAWPVPARMDEPARRQADQLSKFALSAAETGGYAAIVTVMFAAEHLYRTWCSRAVAPPAGPIADWVALHTRAPFTTQVDALATEVDDVPRAVPDEQLHDWFTGMLQAEIQFHNAIYG</sequence>